<organism evidence="4 5">
    <name type="scientific">Penicillium italicum</name>
    <name type="common">Blue mold</name>
    <dbReference type="NCBI Taxonomy" id="40296"/>
    <lineage>
        <taxon>Eukaryota</taxon>
        <taxon>Fungi</taxon>
        <taxon>Dikarya</taxon>
        <taxon>Ascomycota</taxon>
        <taxon>Pezizomycotina</taxon>
        <taxon>Eurotiomycetes</taxon>
        <taxon>Eurotiomycetidae</taxon>
        <taxon>Eurotiales</taxon>
        <taxon>Aspergillaceae</taxon>
        <taxon>Penicillium</taxon>
    </lineage>
</organism>
<keyword evidence="5" id="KW-1185">Reference proteome</keyword>
<comment type="caution">
    <text evidence="4">The sequence shown here is derived from an EMBL/GenBank/DDBJ whole genome shotgun (WGS) entry which is preliminary data.</text>
</comment>
<sequence length="356" mass="38341">MATHRAITVQSQGKAVIQDRLMPQLTDDCILVKTTAVSLNPTDWKHLDFEACTGTVIGCDYAGVVEAVGPAVQKVWKRGDRVAGFIHGCDAVNPANGAFSEYALAKGDLQIKIPDYMSFEAACTIGLGILTVGFGLYHLLGEEMLDDLENINDKKPAQDQSASILIYGGATATGSLAIQVCKLLGLQVITTCSEVNRAFMYELGADAVFDYHDAQVGDTIRQGTGDSLEIVFDTISTPQTAAICAAAISSTGGAYNALLDVRCPRLDVDTNVTMTYDIIGDDYQLGGRNIPGDKINLEFGVRWVRAAEILVQSRRIFPHRYAVKPSGLAGILDGLQLLRQGKVRACKLVYKLEDTS</sequence>
<dbReference type="Pfam" id="PF08240">
    <property type="entry name" value="ADH_N"/>
    <property type="match status" value="1"/>
</dbReference>
<gene>
    <name evidence="4" type="ORF">PITC_056100</name>
</gene>
<dbReference type="EMBL" id="JQGA01001363">
    <property type="protein sequence ID" value="KGO66717.1"/>
    <property type="molecule type" value="Genomic_DNA"/>
</dbReference>
<evidence type="ECO:0000256" key="1">
    <source>
        <dbReference type="ARBA" id="ARBA00008072"/>
    </source>
</evidence>
<keyword evidence="2" id="KW-0560">Oxidoreductase</keyword>
<dbReference type="SUPFAM" id="SSF51735">
    <property type="entry name" value="NAD(P)-binding Rossmann-fold domains"/>
    <property type="match status" value="1"/>
</dbReference>
<dbReference type="SUPFAM" id="SSF50129">
    <property type="entry name" value="GroES-like"/>
    <property type="match status" value="1"/>
</dbReference>
<dbReference type="InterPro" id="IPR036291">
    <property type="entry name" value="NAD(P)-bd_dom_sf"/>
</dbReference>
<dbReference type="PANTHER" id="PTHR45348:SF2">
    <property type="entry name" value="ZINC-TYPE ALCOHOL DEHYDROGENASE-LIKE PROTEIN C2E1P3.01"/>
    <property type="match status" value="1"/>
</dbReference>
<dbReference type="HOGENOM" id="CLU_026673_16_1_1"/>
<evidence type="ECO:0000259" key="3">
    <source>
        <dbReference type="SMART" id="SM00829"/>
    </source>
</evidence>
<dbReference type="Gene3D" id="3.40.50.720">
    <property type="entry name" value="NAD(P)-binding Rossmann-like Domain"/>
    <property type="match status" value="1"/>
</dbReference>
<feature type="domain" description="Enoyl reductase (ER)" evidence="3">
    <location>
        <begin position="13"/>
        <end position="343"/>
    </location>
</feature>
<dbReference type="CDD" id="cd08249">
    <property type="entry name" value="enoyl_reductase_like"/>
    <property type="match status" value="1"/>
</dbReference>
<evidence type="ECO:0000313" key="4">
    <source>
        <dbReference type="EMBL" id="KGO66717.1"/>
    </source>
</evidence>
<dbReference type="Proteomes" id="UP000030104">
    <property type="component" value="Unassembled WGS sequence"/>
</dbReference>
<dbReference type="OrthoDB" id="48317at2759"/>
<dbReference type="Pfam" id="PF00107">
    <property type="entry name" value="ADH_zinc_N"/>
    <property type="match status" value="1"/>
</dbReference>
<dbReference type="PANTHER" id="PTHR45348">
    <property type="entry name" value="HYPOTHETICAL OXIDOREDUCTASE (EUROFUNG)"/>
    <property type="match status" value="1"/>
</dbReference>
<dbReference type="PhylomeDB" id="A0A0A2KFX5"/>
<accession>A0A0A2KFX5</accession>
<proteinExistence type="inferred from homology"/>
<dbReference type="InterPro" id="IPR013149">
    <property type="entry name" value="ADH-like_C"/>
</dbReference>
<dbReference type="GO" id="GO:0016651">
    <property type="term" value="F:oxidoreductase activity, acting on NAD(P)H"/>
    <property type="evidence" value="ECO:0007669"/>
    <property type="project" value="InterPro"/>
</dbReference>
<dbReference type="InterPro" id="IPR020843">
    <property type="entry name" value="ER"/>
</dbReference>
<dbReference type="AlphaFoldDB" id="A0A0A2KFX5"/>
<dbReference type="InterPro" id="IPR013154">
    <property type="entry name" value="ADH-like_N"/>
</dbReference>
<evidence type="ECO:0000313" key="5">
    <source>
        <dbReference type="Proteomes" id="UP000030104"/>
    </source>
</evidence>
<dbReference type="InterPro" id="IPR047122">
    <property type="entry name" value="Trans-enoyl_RdTase-like"/>
</dbReference>
<dbReference type="OMA" id="RICGVTH"/>
<dbReference type="STRING" id="40296.A0A0A2KFX5"/>
<dbReference type="Gene3D" id="3.90.180.10">
    <property type="entry name" value="Medium-chain alcohol dehydrogenases, catalytic domain"/>
    <property type="match status" value="1"/>
</dbReference>
<comment type="similarity">
    <text evidence="1">Belongs to the zinc-containing alcohol dehydrogenase family.</text>
</comment>
<reference evidence="4 5" key="1">
    <citation type="journal article" date="2015" name="Mol. Plant Microbe Interact.">
        <title>Genome, transcriptome, and functional analyses of Penicillium expansum provide new insights into secondary metabolism and pathogenicity.</title>
        <authorList>
            <person name="Ballester A.R."/>
            <person name="Marcet-Houben M."/>
            <person name="Levin E."/>
            <person name="Sela N."/>
            <person name="Selma-Lazaro C."/>
            <person name="Carmona L."/>
            <person name="Wisniewski M."/>
            <person name="Droby S."/>
            <person name="Gonzalez-Candelas L."/>
            <person name="Gabaldon T."/>
        </authorList>
    </citation>
    <scope>NUCLEOTIDE SEQUENCE [LARGE SCALE GENOMIC DNA]</scope>
    <source>
        <strain evidence="4 5">PHI-1</strain>
    </source>
</reference>
<protein>
    <submittedName>
        <fullName evidence="4">Polyketide synthase, enoylreductase</fullName>
    </submittedName>
</protein>
<evidence type="ECO:0000256" key="2">
    <source>
        <dbReference type="ARBA" id="ARBA00023002"/>
    </source>
</evidence>
<dbReference type="InterPro" id="IPR011032">
    <property type="entry name" value="GroES-like_sf"/>
</dbReference>
<dbReference type="SMART" id="SM00829">
    <property type="entry name" value="PKS_ER"/>
    <property type="match status" value="1"/>
</dbReference>
<name>A0A0A2KFX5_PENIT</name>